<dbReference type="OrthoDB" id="1708042at2"/>
<evidence type="ECO:0000313" key="2">
    <source>
        <dbReference type="Proteomes" id="UP000297597"/>
    </source>
</evidence>
<dbReference type="RefSeq" id="WP_134212012.1">
    <property type="nucleotide sequence ID" value="NZ_QFFZ01000001.1"/>
</dbReference>
<protein>
    <recommendedName>
        <fullName evidence="3">YkuS family protein</fullName>
    </recommendedName>
</protein>
<comment type="caution">
    <text evidence="1">The sequence shown here is derived from an EMBL/GenBank/DDBJ whole genome shotgun (WGS) entry which is preliminary data.</text>
</comment>
<dbReference type="Pfam" id="PF03698">
    <property type="entry name" value="UPF0180"/>
    <property type="match status" value="1"/>
</dbReference>
<organism evidence="1 2">
    <name type="scientific">Pelotomaculum propionicicum</name>
    <dbReference type="NCBI Taxonomy" id="258475"/>
    <lineage>
        <taxon>Bacteria</taxon>
        <taxon>Bacillati</taxon>
        <taxon>Bacillota</taxon>
        <taxon>Clostridia</taxon>
        <taxon>Eubacteriales</taxon>
        <taxon>Desulfotomaculaceae</taxon>
        <taxon>Pelotomaculum</taxon>
    </lineage>
</organism>
<dbReference type="InterPro" id="IPR005370">
    <property type="entry name" value="UPF0180"/>
</dbReference>
<dbReference type="AlphaFoldDB" id="A0A4Y7RXH1"/>
<evidence type="ECO:0000313" key="1">
    <source>
        <dbReference type="EMBL" id="TEB13698.1"/>
    </source>
</evidence>
<keyword evidence="2" id="KW-1185">Reference proteome</keyword>
<gene>
    <name evidence="1" type="ORF">Pmgp_00101</name>
</gene>
<evidence type="ECO:0008006" key="3">
    <source>
        <dbReference type="Google" id="ProtNLM"/>
    </source>
</evidence>
<dbReference type="Proteomes" id="UP000297597">
    <property type="component" value="Unassembled WGS sequence"/>
</dbReference>
<name>A0A4Y7RXH1_9FIRM</name>
<proteinExistence type="predicted"/>
<reference evidence="1 2" key="1">
    <citation type="journal article" date="2018" name="Environ. Microbiol.">
        <title>Novel energy conservation strategies and behaviour of Pelotomaculum schinkii driving syntrophic propionate catabolism.</title>
        <authorList>
            <person name="Hidalgo-Ahumada C.A.P."/>
            <person name="Nobu M.K."/>
            <person name="Narihiro T."/>
            <person name="Tamaki H."/>
            <person name="Liu W.T."/>
            <person name="Kamagata Y."/>
            <person name="Stams A.J.M."/>
            <person name="Imachi H."/>
            <person name="Sousa D.Z."/>
        </authorList>
    </citation>
    <scope>NUCLEOTIDE SEQUENCE [LARGE SCALE GENOMIC DNA]</scope>
    <source>
        <strain evidence="1 2">MGP</strain>
    </source>
</reference>
<sequence length="78" mass="8375">MAKVIAVEEGLSGSIKSALEKEGYRVVKPGTAEKIDATILTGLDMNVMGMQDIQDKSTVIDASGKTPEQILRDLKARL</sequence>
<accession>A0A4Y7RXH1</accession>
<dbReference type="EMBL" id="QFFZ01000001">
    <property type="protein sequence ID" value="TEB13698.1"/>
    <property type="molecule type" value="Genomic_DNA"/>
</dbReference>